<reference evidence="3 4" key="1">
    <citation type="journal article" date="2007" name="Nature">
        <title>Evolution of genes and genomes on the Drosophila phylogeny.</title>
        <authorList>
            <consortium name="Drosophila 12 Genomes Consortium"/>
            <person name="Clark A.G."/>
            <person name="Eisen M.B."/>
            <person name="Smith D.R."/>
            <person name="Bergman C.M."/>
            <person name="Oliver B."/>
            <person name="Markow T.A."/>
            <person name="Kaufman T.C."/>
            <person name="Kellis M."/>
            <person name="Gelbart W."/>
            <person name="Iyer V.N."/>
            <person name="Pollard D.A."/>
            <person name="Sackton T.B."/>
            <person name="Larracuente A.M."/>
            <person name="Singh N.D."/>
            <person name="Abad J.P."/>
            <person name="Abt D.N."/>
            <person name="Adryan B."/>
            <person name="Aguade M."/>
            <person name="Akashi H."/>
            <person name="Anderson W.W."/>
            <person name="Aquadro C.F."/>
            <person name="Ardell D.H."/>
            <person name="Arguello R."/>
            <person name="Artieri C.G."/>
            <person name="Barbash D.A."/>
            <person name="Barker D."/>
            <person name="Barsanti P."/>
            <person name="Batterham P."/>
            <person name="Batzoglou S."/>
            <person name="Begun D."/>
            <person name="Bhutkar A."/>
            <person name="Blanco E."/>
            <person name="Bosak S.A."/>
            <person name="Bradley R.K."/>
            <person name="Brand A.D."/>
            <person name="Brent M.R."/>
            <person name="Brooks A.N."/>
            <person name="Brown R.H."/>
            <person name="Butlin R.K."/>
            <person name="Caggese C."/>
            <person name="Calvi B.R."/>
            <person name="Bernardo de Carvalho A."/>
            <person name="Caspi A."/>
            <person name="Castrezana S."/>
            <person name="Celniker S.E."/>
            <person name="Chang J.L."/>
            <person name="Chapple C."/>
            <person name="Chatterji S."/>
            <person name="Chinwalla A."/>
            <person name="Civetta A."/>
            <person name="Clifton S.W."/>
            <person name="Comeron J.M."/>
            <person name="Costello J.C."/>
            <person name="Coyne J.A."/>
            <person name="Daub J."/>
            <person name="David R.G."/>
            <person name="Delcher A.L."/>
            <person name="Delehaunty K."/>
            <person name="Do C.B."/>
            <person name="Ebling H."/>
            <person name="Edwards K."/>
            <person name="Eickbush T."/>
            <person name="Evans J.D."/>
            <person name="Filipski A."/>
            <person name="Findeiss S."/>
            <person name="Freyhult E."/>
            <person name="Fulton L."/>
            <person name="Fulton R."/>
            <person name="Garcia A.C."/>
            <person name="Gardiner A."/>
            <person name="Garfield D.A."/>
            <person name="Garvin B.E."/>
            <person name="Gibson G."/>
            <person name="Gilbert D."/>
            <person name="Gnerre S."/>
            <person name="Godfrey J."/>
            <person name="Good R."/>
            <person name="Gotea V."/>
            <person name="Gravely B."/>
            <person name="Greenberg A.J."/>
            <person name="Griffiths-Jones S."/>
            <person name="Gross S."/>
            <person name="Guigo R."/>
            <person name="Gustafson E.A."/>
            <person name="Haerty W."/>
            <person name="Hahn M.W."/>
            <person name="Halligan D.L."/>
            <person name="Halpern A.L."/>
            <person name="Halter G.M."/>
            <person name="Han M.V."/>
            <person name="Heger A."/>
            <person name="Hillier L."/>
            <person name="Hinrichs A.S."/>
            <person name="Holmes I."/>
            <person name="Hoskins R.A."/>
            <person name="Hubisz M.J."/>
            <person name="Hultmark D."/>
            <person name="Huntley M.A."/>
            <person name="Jaffe D.B."/>
            <person name="Jagadeeshan S."/>
            <person name="Jeck W.R."/>
            <person name="Johnson J."/>
            <person name="Jones C.D."/>
            <person name="Jordan W.C."/>
            <person name="Karpen G.H."/>
            <person name="Kataoka E."/>
            <person name="Keightley P.D."/>
            <person name="Kheradpour P."/>
            <person name="Kirkness E.F."/>
            <person name="Koerich L.B."/>
            <person name="Kristiansen K."/>
            <person name="Kudrna D."/>
            <person name="Kulathinal R.J."/>
            <person name="Kumar S."/>
            <person name="Kwok R."/>
            <person name="Lander E."/>
            <person name="Langley C.H."/>
            <person name="Lapoint R."/>
            <person name="Lazzaro B.P."/>
            <person name="Lee S.J."/>
            <person name="Levesque L."/>
            <person name="Li R."/>
            <person name="Lin C.F."/>
            <person name="Lin M.F."/>
            <person name="Lindblad-Toh K."/>
            <person name="Llopart A."/>
            <person name="Long M."/>
            <person name="Low L."/>
            <person name="Lozovsky E."/>
            <person name="Lu J."/>
            <person name="Luo M."/>
            <person name="Machado C.A."/>
            <person name="Makalowski W."/>
            <person name="Marzo M."/>
            <person name="Matsuda M."/>
            <person name="Matzkin L."/>
            <person name="McAllister B."/>
            <person name="McBride C.S."/>
            <person name="McKernan B."/>
            <person name="McKernan K."/>
            <person name="Mendez-Lago M."/>
            <person name="Minx P."/>
            <person name="Mollenhauer M.U."/>
            <person name="Montooth K."/>
            <person name="Mount S.M."/>
            <person name="Mu X."/>
            <person name="Myers E."/>
            <person name="Negre B."/>
            <person name="Newfeld S."/>
            <person name="Nielsen R."/>
            <person name="Noor M.A."/>
            <person name="O'Grady P."/>
            <person name="Pachter L."/>
            <person name="Papaceit M."/>
            <person name="Parisi M.J."/>
            <person name="Parisi M."/>
            <person name="Parts L."/>
            <person name="Pedersen J.S."/>
            <person name="Pesole G."/>
            <person name="Phillippy A.M."/>
            <person name="Ponting C.P."/>
            <person name="Pop M."/>
            <person name="Porcelli D."/>
            <person name="Powell J.R."/>
            <person name="Prohaska S."/>
            <person name="Pruitt K."/>
            <person name="Puig M."/>
            <person name="Quesneville H."/>
            <person name="Ram K.R."/>
            <person name="Rand D."/>
            <person name="Rasmussen M.D."/>
            <person name="Reed L.K."/>
            <person name="Reenan R."/>
            <person name="Reily A."/>
            <person name="Remington K.A."/>
            <person name="Rieger T.T."/>
            <person name="Ritchie M.G."/>
            <person name="Robin C."/>
            <person name="Rogers Y.H."/>
            <person name="Rohde C."/>
            <person name="Rozas J."/>
            <person name="Rubenfield M.J."/>
            <person name="Ruiz A."/>
            <person name="Russo S."/>
            <person name="Salzberg S.L."/>
            <person name="Sanchez-Gracia A."/>
            <person name="Saranga D.J."/>
            <person name="Sato H."/>
            <person name="Schaeffer S.W."/>
            <person name="Schatz M.C."/>
            <person name="Schlenke T."/>
            <person name="Schwartz R."/>
            <person name="Segarra C."/>
            <person name="Singh R.S."/>
            <person name="Sirot L."/>
            <person name="Sirota M."/>
            <person name="Sisneros N.B."/>
            <person name="Smith C.D."/>
            <person name="Smith T.F."/>
            <person name="Spieth J."/>
            <person name="Stage D.E."/>
            <person name="Stark A."/>
            <person name="Stephan W."/>
            <person name="Strausberg R.L."/>
            <person name="Strempel S."/>
            <person name="Sturgill D."/>
            <person name="Sutton G."/>
            <person name="Sutton G.G."/>
            <person name="Tao W."/>
            <person name="Teichmann S."/>
            <person name="Tobari Y.N."/>
            <person name="Tomimura Y."/>
            <person name="Tsolas J.M."/>
            <person name="Valente V.L."/>
            <person name="Venter E."/>
            <person name="Venter J.C."/>
            <person name="Vicario S."/>
            <person name="Vieira F.G."/>
            <person name="Vilella A.J."/>
            <person name="Villasante A."/>
            <person name="Walenz B."/>
            <person name="Wang J."/>
            <person name="Wasserman M."/>
            <person name="Watts T."/>
            <person name="Wilson D."/>
            <person name="Wilson R.K."/>
            <person name="Wing R.A."/>
            <person name="Wolfner M.F."/>
            <person name="Wong A."/>
            <person name="Wong G.K."/>
            <person name="Wu C.I."/>
            <person name="Wu G."/>
            <person name="Yamamoto D."/>
            <person name="Yang H.P."/>
            <person name="Yang S.P."/>
            <person name="Yorke J.A."/>
            <person name="Yoshida K."/>
            <person name="Zdobnov E."/>
            <person name="Zhang P."/>
            <person name="Zhang Y."/>
            <person name="Zimin A.V."/>
            <person name="Baldwin J."/>
            <person name="Abdouelleil A."/>
            <person name="Abdulkadir J."/>
            <person name="Abebe A."/>
            <person name="Abera B."/>
            <person name="Abreu J."/>
            <person name="Acer S.C."/>
            <person name="Aftuck L."/>
            <person name="Alexander A."/>
            <person name="An P."/>
            <person name="Anderson E."/>
            <person name="Anderson S."/>
            <person name="Arachi H."/>
            <person name="Azer M."/>
            <person name="Bachantsang P."/>
            <person name="Barry A."/>
            <person name="Bayul T."/>
            <person name="Berlin A."/>
            <person name="Bessette D."/>
            <person name="Bloom T."/>
            <person name="Blye J."/>
            <person name="Boguslavskiy L."/>
            <person name="Bonnet C."/>
            <person name="Boukhgalter B."/>
            <person name="Bourzgui I."/>
            <person name="Brown A."/>
            <person name="Cahill P."/>
            <person name="Channer S."/>
            <person name="Cheshatsang Y."/>
            <person name="Chuda L."/>
            <person name="Citroen M."/>
            <person name="Collymore A."/>
            <person name="Cooke P."/>
            <person name="Costello M."/>
            <person name="D'Aco K."/>
            <person name="Daza R."/>
            <person name="De Haan G."/>
            <person name="DeGray S."/>
            <person name="DeMaso C."/>
            <person name="Dhargay N."/>
            <person name="Dooley K."/>
            <person name="Dooley E."/>
            <person name="Doricent M."/>
            <person name="Dorje P."/>
            <person name="Dorjee K."/>
            <person name="Dupes A."/>
            <person name="Elong R."/>
            <person name="Falk J."/>
            <person name="Farina A."/>
            <person name="Faro S."/>
            <person name="Ferguson D."/>
            <person name="Fisher S."/>
            <person name="Foley C.D."/>
            <person name="Franke A."/>
            <person name="Friedrich D."/>
            <person name="Gadbois L."/>
            <person name="Gearin G."/>
            <person name="Gearin C.R."/>
            <person name="Giannoukos G."/>
            <person name="Goode T."/>
            <person name="Graham J."/>
            <person name="Grandbois E."/>
            <person name="Grewal S."/>
            <person name="Gyaltsen K."/>
            <person name="Hafez N."/>
            <person name="Hagos B."/>
            <person name="Hall J."/>
            <person name="Henson C."/>
            <person name="Hollinger A."/>
            <person name="Honan T."/>
            <person name="Huard M.D."/>
            <person name="Hughes L."/>
            <person name="Hurhula B."/>
            <person name="Husby M.E."/>
            <person name="Kamat A."/>
            <person name="Kanga B."/>
            <person name="Kashin S."/>
            <person name="Khazanovich D."/>
            <person name="Kisner P."/>
            <person name="Lance K."/>
            <person name="Lara M."/>
            <person name="Lee W."/>
            <person name="Lennon N."/>
            <person name="Letendre F."/>
            <person name="LeVine R."/>
            <person name="Lipovsky A."/>
            <person name="Liu X."/>
            <person name="Liu J."/>
            <person name="Liu S."/>
            <person name="Lokyitsang T."/>
            <person name="Lokyitsang Y."/>
            <person name="Lubonja R."/>
            <person name="Lui A."/>
            <person name="MacDonald P."/>
            <person name="Magnisalis V."/>
            <person name="Maru K."/>
            <person name="Matthews C."/>
            <person name="McCusker W."/>
            <person name="McDonough S."/>
            <person name="Mehta T."/>
            <person name="Meldrim J."/>
            <person name="Meneus L."/>
            <person name="Mihai O."/>
            <person name="Mihalev A."/>
            <person name="Mihova T."/>
            <person name="Mittelman R."/>
            <person name="Mlenga V."/>
            <person name="Montmayeur A."/>
            <person name="Mulrain L."/>
            <person name="Navidi A."/>
            <person name="Naylor J."/>
            <person name="Negash T."/>
            <person name="Nguyen T."/>
            <person name="Nguyen N."/>
            <person name="Nicol R."/>
            <person name="Norbu C."/>
            <person name="Norbu N."/>
            <person name="Novod N."/>
            <person name="O'Neill B."/>
            <person name="Osman S."/>
            <person name="Markiewicz E."/>
            <person name="Oyono O.L."/>
            <person name="Patti C."/>
            <person name="Phunkhang P."/>
            <person name="Pierre F."/>
            <person name="Priest M."/>
            <person name="Raghuraman S."/>
            <person name="Rege F."/>
            <person name="Reyes R."/>
            <person name="Rise C."/>
            <person name="Rogov P."/>
            <person name="Ross K."/>
            <person name="Ryan E."/>
            <person name="Settipalli S."/>
            <person name="Shea T."/>
            <person name="Sherpa N."/>
            <person name="Shi L."/>
            <person name="Shih D."/>
            <person name="Sparrow T."/>
            <person name="Spaulding J."/>
            <person name="Stalker J."/>
            <person name="Stange-Thomann N."/>
            <person name="Stavropoulos S."/>
            <person name="Stone C."/>
            <person name="Strader C."/>
            <person name="Tesfaye S."/>
            <person name="Thomson T."/>
            <person name="Thoulutsang Y."/>
            <person name="Thoulutsang D."/>
            <person name="Topham K."/>
            <person name="Topping I."/>
            <person name="Tsamla T."/>
            <person name="Vassiliev H."/>
            <person name="Vo A."/>
            <person name="Wangchuk T."/>
            <person name="Wangdi T."/>
            <person name="Weiand M."/>
            <person name="Wilkinson J."/>
            <person name="Wilson A."/>
            <person name="Yadav S."/>
            <person name="Young G."/>
            <person name="Yu Q."/>
            <person name="Zembek L."/>
            <person name="Zhong D."/>
            <person name="Zimmer A."/>
            <person name="Zwirko Z."/>
            <person name="Jaffe D.B."/>
            <person name="Alvarez P."/>
            <person name="Brockman W."/>
            <person name="Butler J."/>
            <person name="Chin C."/>
            <person name="Gnerre S."/>
            <person name="Grabherr M."/>
            <person name="Kleber M."/>
            <person name="Mauceli E."/>
            <person name="MacCallum I."/>
        </authorList>
    </citation>
    <scope>NUCLEOTIDE SEQUENCE [LARGE SCALE GENOMIC DNA]</scope>
    <source>
        <strain evidence="4">MSH-3 / Tucson 14011-0111.49</strain>
    </source>
</reference>
<dbReference type="HOGENOM" id="CLU_1715171_0_0_1"/>
<dbReference type="EMBL" id="CH479197">
    <property type="protein sequence ID" value="EDW27861.1"/>
    <property type="molecule type" value="Genomic_DNA"/>
</dbReference>
<gene>
    <name evidence="3" type="primary">Dper\GL19938</name>
    <name evidence="3" type="ORF">Dper_GL19938</name>
</gene>
<evidence type="ECO:0000256" key="2">
    <source>
        <dbReference type="SAM" id="SignalP"/>
    </source>
</evidence>
<evidence type="ECO:0000313" key="3">
    <source>
        <dbReference type="EMBL" id="EDW27861.1"/>
    </source>
</evidence>
<dbReference type="Proteomes" id="UP000008744">
    <property type="component" value="Unassembled WGS sequence"/>
</dbReference>
<accession>B4GYK5</accession>
<keyword evidence="4" id="KW-1185">Reference proteome</keyword>
<feature type="chain" id="PRO_5002804667" evidence="2">
    <location>
        <begin position="20"/>
        <end position="153"/>
    </location>
</feature>
<sequence>MKFLCYALLLVAATAVAQAAAERSDEESVARLRYRLLKQPNQLEARSLSQLLALKNGTPPCPAPTTTGTTSPTVTPTTTGTTTGPTTSTTTSSPTATTASPTAPTASPTTTATRRALTDYSQEDNDDDDGEDDDNSEDEKYVGAYRATANGRR</sequence>
<feature type="compositionally biased region" description="Acidic residues" evidence="1">
    <location>
        <begin position="121"/>
        <end position="137"/>
    </location>
</feature>
<dbReference type="AlphaFoldDB" id="B4GYK5"/>
<protein>
    <submittedName>
        <fullName evidence="3">GL19938</fullName>
    </submittedName>
</protein>
<keyword evidence="2" id="KW-0732">Signal</keyword>
<organism evidence="4">
    <name type="scientific">Drosophila persimilis</name>
    <name type="common">Fruit fly</name>
    <dbReference type="NCBI Taxonomy" id="7234"/>
    <lineage>
        <taxon>Eukaryota</taxon>
        <taxon>Metazoa</taxon>
        <taxon>Ecdysozoa</taxon>
        <taxon>Arthropoda</taxon>
        <taxon>Hexapoda</taxon>
        <taxon>Insecta</taxon>
        <taxon>Pterygota</taxon>
        <taxon>Neoptera</taxon>
        <taxon>Endopterygota</taxon>
        <taxon>Diptera</taxon>
        <taxon>Brachycera</taxon>
        <taxon>Muscomorpha</taxon>
        <taxon>Ephydroidea</taxon>
        <taxon>Drosophilidae</taxon>
        <taxon>Drosophila</taxon>
        <taxon>Sophophora</taxon>
    </lineage>
</organism>
<evidence type="ECO:0000313" key="4">
    <source>
        <dbReference type="Proteomes" id="UP000008744"/>
    </source>
</evidence>
<evidence type="ECO:0000256" key="1">
    <source>
        <dbReference type="SAM" id="MobiDB-lite"/>
    </source>
</evidence>
<name>B4GYK5_DROPE</name>
<proteinExistence type="predicted"/>
<feature type="region of interest" description="Disordered" evidence="1">
    <location>
        <begin position="54"/>
        <end position="153"/>
    </location>
</feature>
<feature type="signal peptide" evidence="2">
    <location>
        <begin position="1"/>
        <end position="19"/>
    </location>
</feature>
<feature type="compositionally biased region" description="Low complexity" evidence="1">
    <location>
        <begin position="64"/>
        <end position="113"/>
    </location>
</feature>